<feature type="compositionally biased region" description="Polar residues" evidence="1">
    <location>
        <begin position="34"/>
        <end position="53"/>
    </location>
</feature>
<evidence type="ECO:0000256" key="1">
    <source>
        <dbReference type="SAM" id="MobiDB-lite"/>
    </source>
</evidence>
<accession>A0A8X6Y593</accession>
<gene>
    <name evidence="2" type="ORF">TNIN_166061</name>
</gene>
<organism evidence="2 3">
    <name type="scientific">Trichonephila inaurata madagascariensis</name>
    <dbReference type="NCBI Taxonomy" id="2747483"/>
    <lineage>
        <taxon>Eukaryota</taxon>
        <taxon>Metazoa</taxon>
        <taxon>Ecdysozoa</taxon>
        <taxon>Arthropoda</taxon>
        <taxon>Chelicerata</taxon>
        <taxon>Arachnida</taxon>
        <taxon>Araneae</taxon>
        <taxon>Araneomorphae</taxon>
        <taxon>Entelegynae</taxon>
        <taxon>Araneoidea</taxon>
        <taxon>Nephilidae</taxon>
        <taxon>Trichonephila</taxon>
        <taxon>Trichonephila inaurata</taxon>
    </lineage>
</organism>
<name>A0A8X6Y593_9ARAC</name>
<dbReference type="Proteomes" id="UP000886998">
    <property type="component" value="Unassembled WGS sequence"/>
</dbReference>
<feature type="region of interest" description="Disordered" evidence="1">
    <location>
        <begin position="29"/>
        <end position="53"/>
    </location>
</feature>
<sequence length="53" mass="5598">MPSKEINRQGSSKEICHLLPSAAFVKGPNKTGGVLSQTCRQKLSPEVTSDNGA</sequence>
<dbReference type="EMBL" id="BMAV01015962">
    <property type="protein sequence ID" value="GFY66311.1"/>
    <property type="molecule type" value="Genomic_DNA"/>
</dbReference>
<proteinExistence type="predicted"/>
<keyword evidence="3" id="KW-1185">Reference proteome</keyword>
<protein>
    <submittedName>
        <fullName evidence="2">Uncharacterized protein</fullName>
    </submittedName>
</protein>
<evidence type="ECO:0000313" key="2">
    <source>
        <dbReference type="EMBL" id="GFY66311.1"/>
    </source>
</evidence>
<feature type="non-terminal residue" evidence="2">
    <location>
        <position position="53"/>
    </location>
</feature>
<comment type="caution">
    <text evidence="2">The sequence shown here is derived from an EMBL/GenBank/DDBJ whole genome shotgun (WGS) entry which is preliminary data.</text>
</comment>
<reference evidence="2" key="1">
    <citation type="submission" date="2020-08" db="EMBL/GenBank/DDBJ databases">
        <title>Multicomponent nature underlies the extraordinary mechanical properties of spider dragline silk.</title>
        <authorList>
            <person name="Kono N."/>
            <person name="Nakamura H."/>
            <person name="Mori M."/>
            <person name="Yoshida Y."/>
            <person name="Ohtoshi R."/>
            <person name="Malay A.D."/>
            <person name="Moran D.A.P."/>
            <person name="Tomita M."/>
            <person name="Numata K."/>
            <person name="Arakawa K."/>
        </authorList>
    </citation>
    <scope>NUCLEOTIDE SEQUENCE</scope>
</reference>
<evidence type="ECO:0000313" key="3">
    <source>
        <dbReference type="Proteomes" id="UP000886998"/>
    </source>
</evidence>
<dbReference type="AlphaFoldDB" id="A0A8X6Y593"/>